<dbReference type="EMBL" id="JAWDIT010000006">
    <property type="protein sequence ID" value="MDU0346965.1"/>
    <property type="molecule type" value="Genomic_DNA"/>
</dbReference>
<dbReference type="InterPro" id="IPR023346">
    <property type="entry name" value="Lysozyme-like_dom_sf"/>
</dbReference>
<name>A0ABU3SQL5_9MICO</name>
<dbReference type="Proteomes" id="UP001261125">
    <property type="component" value="Unassembled WGS sequence"/>
</dbReference>
<evidence type="ECO:0000256" key="2">
    <source>
        <dbReference type="SAM" id="SignalP"/>
    </source>
</evidence>
<accession>A0ABU3SQL5</accession>
<feature type="signal peptide" evidence="2">
    <location>
        <begin position="1"/>
        <end position="40"/>
    </location>
</feature>
<dbReference type="RefSeq" id="WP_316005177.1">
    <property type="nucleotide sequence ID" value="NZ_JAWDIT010000006.1"/>
</dbReference>
<evidence type="ECO:0000256" key="1">
    <source>
        <dbReference type="SAM" id="Coils"/>
    </source>
</evidence>
<keyword evidence="2" id="KW-0732">Signal</keyword>
<gene>
    <name evidence="3" type="ORF">RWH44_14795</name>
</gene>
<proteinExistence type="predicted"/>
<sequence length="306" mass="31074">MLRSDLKLVHVNRARRTLVTAATCAGLALGLVATTGLAAAAPVSLPDASASSFASPGTALPVSSAPTLDAVTTGADTALGEAQAALAGADAVQADVAATGLPLSIGDATVDTAALSDAVDRLDSRDLLPVLLVPALSQNAQAEADRVSARVAEVRTSLDQAKAEKAAADAAAAAAAEAQRQAEAAAAAEAQRQQEAAEALARVNTPDGAKAYAAQLAAERYGWGSDQFSCLSSLWTKESGWNYQAYNNDGGATGIPQALPGSKMASFGADWQTNAATQIAWGLDYISRGYGTPCSAWSHSQAVNWY</sequence>
<reference evidence="3 4" key="1">
    <citation type="submission" date="2023-09" db="EMBL/GenBank/DDBJ databases">
        <title>Microbacterium fusihabitans sp. nov., Microbacterium phycihabitans sp. nov., and Microbacterium cervinum sp. nov., isolated from dried seaweeds of beach.</title>
        <authorList>
            <person name="Lee S.D."/>
        </authorList>
    </citation>
    <scope>NUCLEOTIDE SEQUENCE [LARGE SCALE GENOMIC DNA]</scope>
    <source>
        <strain evidence="3 4">KSW2-29</strain>
    </source>
</reference>
<evidence type="ECO:0000313" key="4">
    <source>
        <dbReference type="Proteomes" id="UP001261125"/>
    </source>
</evidence>
<protein>
    <submittedName>
        <fullName evidence="3">Phospholipase</fullName>
    </submittedName>
</protein>
<feature type="coiled-coil region" evidence="1">
    <location>
        <begin position="144"/>
        <end position="198"/>
    </location>
</feature>
<comment type="caution">
    <text evidence="3">The sequence shown here is derived from an EMBL/GenBank/DDBJ whole genome shotgun (WGS) entry which is preliminary data.</text>
</comment>
<organism evidence="3 4">
    <name type="scientific">Microbacterium phycohabitans</name>
    <dbReference type="NCBI Taxonomy" id="3075993"/>
    <lineage>
        <taxon>Bacteria</taxon>
        <taxon>Bacillati</taxon>
        <taxon>Actinomycetota</taxon>
        <taxon>Actinomycetes</taxon>
        <taxon>Micrococcales</taxon>
        <taxon>Microbacteriaceae</taxon>
        <taxon>Microbacterium</taxon>
    </lineage>
</organism>
<keyword evidence="4" id="KW-1185">Reference proteome</keyword>
<evidence type="ECO:0000313" key="3">
    <source>
        <dbReference type="EMBL" id="MDU0346965.1"/>
    </source>
</evidence>
<dbReference type="SUPFAM" id="SSF53955">
    <property type="entry name" value="Lysozyme-like"/>
    <property type="match status" value="1"/>
</dbReference>
<keyword evidence="1" id="KW-0175">Coiled coil</keyword>
<feature type="chain" id="PRO_5047494663" evidence="2">
    <location>
        <begin position="41"/>
        <end position="306"/>
    </location>
</feature>